<dbReference type="EMBL" id="BDCO01000002">
    <property type="protein sequence ID" value="GAT33162.1"/>
    <property type="molecule type" value="Genomic_DNA"/>
</dbReference>
<dbReference type="GO" id="GO:0005886">
    <property type="term" value="C:plasma membrane"/>
    <property type="evidence" value="ECO:0007669"/>
    <property type="project" value="TreeGrafter"/>
</dbReference>
<comment type="subcellular location">
    <subcellularLocation>
        <location evidence="1">Cell envelope</location>
    </subcellularLocation>
</comment>
<dbReference type="AlphaFoldDB" id="A0A146G705"/>
<dbReference type="RefSeq" id="WP_169809583.1">
    <property type="nucleotide sequence ID" value="NZ_BDCO01000002.1"/>
</dbReference>
<dbReference type="Gene3D" id="1.10.287.470">
    <property type="entry name" value="Helix hairpin bin"/>
    <property type="match status" value="1"/>
</dbReference>
<reference evidence="9" key="1">
    <citation type="journal article" date="2017" name="Genome Announc.">
        <title>Draft Genome Sequence of Terrimicrobium sacchariphilum NM-5T, a Facultative Anaerobic Soil Bacterium of the Class Spartobacteria.</title>
        <authorList>
            <person name="Qiu Y.L."/>
            <person name="Tourlousse D.M."/>
            <person name="Matsuura N."/>
            <person name="Ohashi A."/>
            <person name="Sekiguchi Y."/>
        </authorList>
    </citation>
    <scope>NUCLEOTIDE SEQUENCE [LARGE SCALE GENOMIC DNA]</scope>
    <source>
        <strain evidence="9">NM-5</strain>
    </source>
</reference>
<feature type="domain" description="Multidrug resistance protein MdtA-like beta-barrel" evidence="6">
    <location>
        <begin position="204"/>
        <end position="285"/>
    </location>
</feature>
<comment type="caution">
    <text evidence="8">The sequence shown here is derived from an EMBL/GenBank/DDBJ whole genome shotgun (WGS) entry which is preliminary data.</text>
</comment>
<evidence type="ECO:0000256" key="3">
    <source>
        <dbReference type="SAM" id="Coils"/>
    </source>
</evidence>
<dbReference type="Gene3D" id="2.40.50.100">
    <property type="match status" value="1"/>
</dbReference>
<keyword evidence="9" id="KW-1185">Reference proteome</keyword>
<evidence type="ECO:0000259" key="4">
    <source>
        <dbReference type="Pfam" id="PF25876"/>
    </source>
</evidence>
<feature type="coiled-coil region" evidence="3">
    <location>
        <begin position="99"/>
        <end position="126"/>
    </location>
</feature>
<dbReference type="InterPro" id="IPR058627">
    <property type="entry name" value="MdtA-like_C"/>
</dbReference>
<feature type="domain" description="Multidrug resistance protein MdtA-like C-terminal permuted SH3" evidence="7">
    <location>
        <begin position="291"/>
        <end position="348"/>
    </location>
</feature>
<sequence length="377" mass="39879">MKCWELRTVASVLIVMGLVGCGPKPVATKPLPPATYAVAAEQNVPLTINTFGNCVTVADVTLQAQVTGTLTRFAIQQGALVKEGDLVAEIDPSPFQAALQEAKGSLDSAQAQLANADVTLQRQQQLYKTKTIDLADLQSAEANQLQAQGNVLSAQGQLANAQINLAYCTIKSPITGKAGIYMVDAGNLVTASKTELINIQTIDPIYVDFTVSENDFNTIRKYFTNGELPIEVTIPGAPDKVIPGKLTFINNSVASDTGTLSLRGTFPNADALLWPGLFVNVSLILTTVEKAVTVPSMCVMVGQTGPYVFKVNADDTVALQPVTLGQRRSDFAVVTKGVSAGDRIITAGQLGLVTGKKVTPTLWQPPAPLPSRQDAAK</sequence>
<dbReference type="Pfam" id="PF25876">
    <property type="entry name" value="HH_MFP_RND"/>
    <property type="match status" value="1"/>
</dbReference>
<dbReference type="Pfam" id="PF25917">
    <property type="entry name" value="BSH_RND"/>
    <property type="match status" value="1"/>
</dbReference>
<dbReference type="Gene3D" id="2.40.30.170">
    <property type="match status" value="1"/>
</dbReference>
<evidence type="ECO:0000259" key="7">
    <source>
        <dbReference type="Pfam" id="PF25967"/>
    </source>
</evidence>
<keyword evidence="3" id="KW-0175">Coiled coil</keyword>
<dbReference type="NCBIfam" id="TIGR01730">
    <property type="entry name" value="RND_mfp"/>
    <property type="match status" value="1"/>
</dbReference>
<feature type="domain" description="Multidrug resistance protein MdtA-like alpha-helical hairpin" evidence="4">
    <location>
        <begin position="99"/>
        <end position="167"/>
    </location>
</feature>
<evidence type="ECO:0000259" key="6">
    <source>
        <dbReference type="Pfam" id="PF25944"/>
    </source>
</evidence>
<dbReference type="Pfam" id="PF25967">
    <property type="entry name" value="RND-MFP_C"/>
    <property type="match status" value="1"/>
</dbReference>
<organism evidence="8 9">
    <name type="scientific">Terrimicrobium sacchariphilum</name>
    <dbReference type="NCBI Taxonomy" id="690879"/>
    <lineage>
        <taxon>Bacteria</taxon>
        <taxon>Pseudomonadati</taxon>
        <taxon>Verrucomicrobiota</taxon>
        <taxon>Terrimicrobiia</taxon>
        <taxon>Terrimicrobiales</taxon>
        <taxon>Terrimicrobiaceae</taxon>
        <taxon>Terrimicrobium</taxon>
    </lineage>
</organism>
<dbReference type="PANTHER" id="PTHR30158">
    <property type="entry name" value="ACRA/E-RELATED COMPONENT OF DRUG EFFLUX TRANSPORTER"/>
    <property type="match status" value="1"/>
</dbReference>
<dbReference type="GO" id="GO:0015562">
    <property type="term" value="F:efflux transmembrane transporter activity"/>
    <property type="evidence" value="ECO:0007669"/>
    <property type="project" value="InterPro"/>
</dbReference>
<evidence type="ECO:0000256" key="1">
    <source>
        <dbReference type="ARBA" id="ARBA00004196"/>
    </source>
</evidence>
<dbReference type="Gene3D" id="2.40.420.20">
    <property type="match status" value="1"/>
</dbReference>
<accession>A0A146G705</accession>
<dbReference type="SUPFAM" id="SSF111369">
    <property type="entry name" value="HlyD-like secretion proteins"/>
    <property type="match status" value="1"/>
</dbReference>
<name>A0A146G705_TERSA</name>
<dbReference type="InterPro" id="IPR006143">
    <property type="entry name" value="RND_pump_MFP"/>
</dbReference>
<dbReference type="InterPro" id="IPR058626">
    <property type="entry name" value="MdtA-like_b-barrel"/>
</dbReference>
<protein>
    <submittedName>
        <fullName evidence="8">Membrane fusion protein, multidrug efflux system</fullName>
    </submittedName>
</protein>
<dbReference type="STRING" id="690879.TSACC_21571"/>
<dbReference type="Proteomes" id="UP000076023">
    <property type="component" value="Unassembled WGS sequence"/>
</dbReference>
<dbReference type="Pfam" id="PF25944">
    <property type="entry name" value="Beta-barrel_RND"/>
    <property type="match status" value="1"/>
</dbReference>
<dbReference type="PROSITE" id="PS51257">
    <property type="entry name" value="PROKAR_LIPOPROTEIN"/>
    <property type="match status" value="1"/>
</dbReference>
<dbReference type="InterPro" id="IPR058624">
    <property type="entry name" value="MdtA-like_HH"/>
</dbReference>
<feature type="domain" description="Multidrug resistance protein MdtA-like barrel-sandwich hybrid" evidence="5">
    <location>
        <begin position="60"/>
        <end position="197"/>
    </location>
</feature>
<evidence type="ECO:0000259" key="5">
    <source>
        <dbReference type="Pfam" id="PF25917"/>
    </source>
</evidence>
<dbReference type="InParanoid" id="A0A146G705"/>
<dbReference type="GO" id="GO:0030313">
    <property type="term" value="C:cell envelope"/>
    <property type="evidence" value="ECO:0007669"/>
    <property type="project" value="UniProtKB-SubCell"/>
</dbReference>
<proteinExistence type="inferred from homology"/>
<dbReference type="PANTHER" id="PTHR30158:SF24">
    <property type="entry name" value="HLYD FAMILY SECRETION PROTEIN"/>
    <property type="match status" value="1"/>
</dbReference>
<dbReference type="GO" id="GO:0046677">
    <property type="term" value="P:response to antibiotic"/>
    <property type="evidence" value="ECO:0007669"/>
    <property type="project" value="TreeGrafter"/>
</dbReference>
<comment type="similarity">
    <text evidence="2">Belongs to the membrane fusion protein (MFP) (TC 8.A.1) family.</text>
</comment>
<evidence type="ECO:0000313" key="9">
    <source>
        <dbReference type="Proteomes" id="UP000076023"/>
    </source>
</evidence>
<gene>
    <name evidence="8" type="ORF">TSACC_21571</name>
</gene>
<evidence type="ECO:0000313" key="8">
    <source>
        <dbReference type="EMBL" id="GAT33162.1"/>
    </source>
</evidence>
<dbReference type="InterPro" id="IPR058625">
    <property type="entry name" value="MdtA-like_BSH"/>
</dbReference>
<evidence type="ECO:0000256" key="2">
    <source>
        <dbReference type="ARBA" id="ARBA00009477"/>
    </source>
</evidence>